<proteinExistence type="predicted"/>
<keyword evidence="2" id="KW-0378">Hydrolase</keyword>
<dbReference type="OrthoDB" id="3210164at2"/>
<evidence type="ECO:0000259" key="1">
    <source>
        <dbReference type="Pfam" id="PF00561"/>
    </source>
</evidence>
<feature type="domain" description="AB hydrolase-1" evidence="1">
    <location>
        <begin position="21"/>
        <end position="150"/>
    </location>
</feature>
<dbReference type="GO" id="GO:0004806">
    <property type="term" value="F:triacylglycerol lipase activity"/>
    <property type="evidence" value="ECO:0007669"/>
    <property type="project" value="TreeGrafter"/>
</dbReference>
<sequence>MGNTLKVPGAGLHYETSGSGPVLLFIGGGNSDAAIFDRVAGRFEDRYTVVRYDRRGNSRSRLHEAVGPQSVEEHADDARRLLEHLTDEPADVFGSSSGALIALDLVAKHPEKVRLAVPHEPPAFTLLPDYAELRVKLQASLDEFHRAGTEAAMQMFGKSMGLENPEPAPEQVVALPPAVRAMMMRMNNNMPFFFEYELMPFVAYQPDLKALEKAPLVLGIGADSGDAPPTRPNRVLAEKLEIEPTVFPGGHVGYVTHAAAFAEKLDEVLSA</sequence>
<dbReference type="InterPro" id="IPR050471">
    <property type="entry name" value="AB_hydrolase"/>
</dbReference>
<comment type="caution">
    <text evidence="2">The sequence shown here is derived from an EMBL/GenBank/DDBJ whole genome shotgun (WGS) entry which is preliminary data.</text>
</comment>
<gene>
    <name evidence="2" type="ORF">FKR81_23380</name>
</gene>
<evidence type="ECO:0000313" key="2">
    <source>
        <dbReference type="EMBL" id="TWP49491.1"/>
    </source>
</evidence>
<dbReference type="SUPFAM" id="SSF53474">
    <property type="entry name" value="alpha/beta-Hydrolases"/>
    <property type="match status" value="1"/>
</dbReference>
<dbReference type="Pfam" id="PF00561">
    <property type="entry name" value="Abhydrolase_1"/>
    <property type="match status" value="1"/>
</dbReference>
<keyword evidence="3" id="KW-1185">Reference proteome</keyword>
<dbReference type="Gene3D" id="3.40.50.1820">
    <property type="entry name" value="alpha/beta hydrolase"/>
    <property type="match status" value="1"/>
</dbReference>
<dbReference type="Proteomes" id="UP000316639">
    <property type="component" value="Unassembled WGS sequence"/>
</dbReference>
<evidence type="ECO:0000313" key="3">
    <source>
        <dbReference type="Proteomes" id="UP000316639"/>
    </source>
</evidence>
<dbReference type="EMBL" id="VOBR01000015">
    <property type="protein sequence ID" value="TWP49491.1"/>
    <property type="molecule type" value="Genomic_DNA"/>
</dbReference>
<dbReference type="PANTHER" id="PTHR43433:SF5">
    <property type="entry name" value="AB HYDROLASE-1 DOMAIN-CONTAINING PROTEIN"/>
    <property type="match status" value="1"/>
</dbReference>
<dbReference type="AlphaFoldDB" id="A0A563ERK3"/>
<organism evidence="2 3">
    <name type="scientific">Lentzea tibetensis</name>
    <dbReference type="NCBI Taxonomy" id="2591470"/>
    <lineage>
        <taxon>Bacteria</taxon>
        <taxon>Bacillati</taxon>
        <taxon>Actinomycetota</taxon>
        <taxon>Actinomycetes</taxon>
        <taxon>Pseudonocardiales</taxon>
        <taxon>Pseudonocardiaceae</taxon>
        <taxon>Lentzea</taxon>
    </lineage>
</organism>
<dbReference type="InterPro" id="IPR029058">
    <property type="entry name" value="AB_hydrolase_fold"/>
</dbReference>
<dbReference type="InterPro" id="IPR000073">
    <property type="entry name" value="AB_hydrolase_1"/>
</dbReference>
<dbReference type="RefSeq" id="WP_146354378.1">
    <property type="nucleotide sequence ID" value="NZ_VOBR01000015.1"/>
</dbReference>
<accession>A0A563ERK3</accession>
<reference evidence="2 3" key="1">
    <citation type="submission" date="2019-07" db="EMBL/GenBank/DDBJ databases">
        <title>Lentzea xizangensis sp. nov., isolated from Qinghai-Tibetan Plateau Soils.</title>
        <authorList>
            <person name="Huang J."/>
        </authorList>
    </citation>
    <scope>NUCLEOTIDE SEQUENCE [LARGE SCALE GENOMIC DNA]</scope>
    <source>
        <strain evidence="2 3">FXJ1.1311</strain>
    </source>
</reference>
<name>A0A563ERK3_9PSEU</name>
<dbReference type="GO" id="GO:0046503">
    <property type="term" value="P:glycerolipid catabolic process"/>
    <property type="evidence" value="ECO:0007669"/>
    <property type="project" value="TreeGrafter"/>
</dbReference>
<protein>
    <submittedName>
        <fullName evidence="2">Alpha/beta hydrolase</fullName>
    </submittedName>
</protein>
<dbReference type="PANTHER" id="PTHR43433">
    <property type="entry name" value="HYDROLASE, ALPHA/BETA FOLD FAMILY PROTEIN"/>
    <property type="match status" value="1"/>
</dbReference>